<evidence type="ECO:0000313" key="3">
    <source>
        <dbReference type="Proteomes" id="UP000250079"/>
    </source>
</evidence>
<dbReference type="Pfam" id="PF09917">
    <property type="entry name" value="DUF2147"/>
    <property type="match status" value="1"/>
</dbReference>
<name>A0A2Z2NQ16_9GAMM</name>
<dbReference type="Gene3D" id="2.40.128.520">
    <property type="match status" value="1"/>
</dbReference>
<dbReference type="Proteomes" id="UP000250079">
    <property type="component" value="Chromosome"/>
</dbReference>
<evidence type="ECO:0000259" key="1">
    <source>
        <dbReference type="Pfam" id="PF09917"/>
    </source>
</evidence>
<feature type="domain" description="DUF2147" evidence="1">
    <location>
        <begin position="67"/>
        <end position="177"/>
    </location>
</feature>
<dbReference type="EMBL" id="CP018632">
    <property type="protein sequence ID" value="ASJ72031.1"/>
    <property type="molecule type" value="Genomic_DNA"/>
</dbReference>
<sequence length="193" mass="22454">MDPMQPECQLYRHPQVVVRRPLIAHDHSSRHRQATALHNRFLQGCCALVLLLAALTDARSESLPVEGLWITPNYNSIVKLTQCEEGLCAEIAWLWNIDVLGRKLLDEKNPDEQQRRKSLLGLSLFSNFRKDGDVWKGRIYNPEDGRQYRASVRQLNANQLRLKGCWGPFCQSQRWLRLRSVQLPTEAELQQRR</sequence>
<accession>A0A2Z2NQ16</accession>
<protein>
    <recommendedName>
        <fullName evidence="1">DUF2147 domain-containing protein</fullName>
    </recommendedName>
</protein>
<dbReference type="PANTHER" id="PTHR36919">
    <property type="entry name" value="BLR1215 PROTEIN"/>
    <property type="match status" value="1"/>
</dbReference>
<dbReference type="InterPro" id="IPR019223">
    <property type="entry name" value="DUF2147"/>
</dbReference>
<reference evidence="2 3" key="1">
    <citation type="submission" date="2016-12" db="EMBL/GenBank/DDBJ databases">
        <authorList>
            <person name="Song W.-J."/>
            <person name="Kurnit D.M."/>
        </authorList>
    </citation>
    <scope>NUCLEOTIDE SEQUENCE [LARGE SCALE GENOMIC DNA]</scope>
    <source>
        <strain evidence="2 3">IMCC3135</strain>
    </source>
</reference>
<dbReference type="KEGG" id="gai:IMCC3135_09670"/>
<gene>
    <name evidence="2" type="ORF">IMCC3135_09670</name>
</gene>
<organism evidence="2 3">
    <name type="scientific">Granulosicoccus antarcticus IMCC3135</name>
    <dbReference type="NCBI Taxonomy" id="1192854"/>
    <lineage>
        <taxon>Bacteria</taxon>
        <taxon>Pseudomonadati</taxon>
        <taxon>Pseudomonadota</taxon>
        <taxon>Gammaproteobacteria</taxon>
        <taxon>Chromatiales</taxon>
        <taxon>Granulosicoccaceae</taxon>
        <taxon>Granulosicoccus</taxon>
    </lineage>
</organism>
<dbReference type="PANTHER" id="PTHR36919:SF2">
    <property type="entry name" value="BLL6627 PROTEIN"/>
    <property type="match status" value="1"/>
</dbReference>
<evidence type="ECO:0000313" key="2">
    <source>
        <dbReference type="EMBL" id="ASJ72031.1"/>
    </source>
</evidence>
<keyword evidence="3" id="KW-1185">Reference proteome</keyword>
<proteinExistence type="predicted"/>
<dbReference type="AlphaFoldDB" id="A0A2Z2NQ16"/>